<dbReference type="InterPro" id="IPR021457">
    <property type="entry name" value="DUF3108"/>
</dbReference>
<dbReference type="Pfam" id="PF11306">
    <property type="entry name" value="DUF3108"/>
    <property type="match status" value="1"/>
</dbReference>
<reference evidence="3" key="1">
    <citation type="journal article" date="2019" name="Int. J. Syst. Evol. Microbiol.">
        <title>The Global Catalogue of Microorganisms (GCM) 10K type strain sequencing project: providing services to taxonomists for standard genome sequencing and annotation.</title>
        <authorList>
            <consortium name="The Broad Institute Genomics Platform"/>
            <consortium name="The Broad Institute Genome Sequencing Center for Infectious Disease"/>
            <person name="Wu L."/>
            <person name="Ma J."/>
        </authorList>
    </citation>
    <scope>NUCLEOTIDE SEQUENCE [LARGE SCALE GENOMIC DNA]</scope>
    <source>
        <strain evidence="3">JCM 17630</strain>
    </source>
</reference>
<keyword evidence="3" id="KW-1185">Reference proteome</keyword>
<evidence type="ECO:0000313" key="2">
    <source>
        <dbReference type="EMBL" id="GAA4231497.1"/>
    </source>
</evidence>
<evidence type="ECO:0000256" key="1">
    <source>
        <dbReference type="SAM" id="SignalP"/>
    </source>
</evidence>
<keyword evidence="1" id="KW-0732">Signal</keyword>
<dbReference type="EMBL" id="BAABCA010000001">
    <property type="protein sequence ID" value="GAA4231497.1"/>
    <property type="molecule type" value="Genomic_DNA"/>
</dbReference>
<gene>
    <name evidence="2" type="ORF">GCM10022291_04120</name>
</gene>
<accession>A0ABP8C1H2</accession>
<feature type="chain" id="PRO_5045156824" description="DUF3108 domain-containing protein" evidence="1">
    <location>
        <begin position="19"/>
        <end position="255"/>
    </location>
</feature>
<feature type="signal peptide" evidence="1">
    <location>
        <begin position="1"/>
        <end position="18"/>
    </location>
</feature>
<evidence type="ECO:0000313" key="3">
    <source>
        <dbReference type="Proteomes" id="UP001501496"/>
    </source>
</evidence>
<protein>
    <recommendedName>
        <fullName evidence="4">DUF3108 domain-containing protein</fullName>
    </recommendedName>
</protein>
<comment type="caution">
    <text evidence="2">The sequence shown here is derived from an EMBL/GenBank/DDBJ whole genome shotgun (WGS) entry which is preliminary data.</text>
</comment>
<proteinExistence type="predicted"/>
<dbReference type="RefSeq" id="WP_344786404.1">
    <property type="nucleotide sequence ID" value="NZ_BAABCA010000001.1"/>
</dbReference>
<evidence type="ECO:0008006" key="4">
    <source>
        <dbReference type="Google" id="ProtNLM"/>
    </source>
</evidence>
<organism evidence="2 3">
    <name type="scientific">Postechiella marina</name>
    <dbReference type="NCBI Taxonomy" id="943941"/>
    <lineage>
        <taxon>Bacteria</taxon>
        <taxon>Pseudomonadati</taxon>
        <taxon>Bacteroidota</taxon>
        <taxon>Flavobacteriia</taxon>
        <taxon>Flavobacteriales</taxon>
        <taxon>Flavobacteriaceae</taxon>
        <taxon>Postechiella</taxon>
    </lineage>
</organism>
<sequence>MRAYYLILSLFFTVSLSAQNTAIAAGEKLTYTASYNMSGILTDIAQVTLQTSNVMTSKTTLLRLKCTALTYSKWDSFFKIRDLYESYVNPKTLTPYLYKRDINEGSYFKNMKYTFSHKTKTVKSVLTKKKNYVEKKNFSFNSGTKDIVSTIYNIRLFDYESMNVGSKKTVTILFDRKENKAQLTYLGKETINTAIGSKTCYKLAISASNSDVLKGTNSNLIWLTADANKIMVYGKFKIPVGNGELKIKSASGLKN</sequence>
<dbReference type="Proteomes" id="UP001501496">
    <property type="component" value="Unassembled WGS sequence"/>
</dbReference>
<name>A0ABP8C1H2_9FLAO</name>